<comment type="catalytic activity">
    <reaction evidence="10">
        <text>N-hexadecanoyl-1-(9Z-octadecenoyl)-sn-glycero-3-phosphoethanolamine + H2O = N-hexadecanoylethanolamine + 1-(9Z-octadecenoyl)-sn-glycero-3-phosphate + H(+)</text>
        <dbReference type="Rhea" id="RHEA:53168"/>
        <dbReference type="ChEBI" id="CHEBI:15377"/>
        <dbReference type="ChEBI" id="CHEBI:15378"/>
        <dbReference type="ChEBI" id="CHEBI:71464"/>
        <dbReference type="ChEBI" id="CHEBI:74544"/>
        <dbReference type="ChEBI" id="CHEBI:85217"/>
    </reaction>
    <physiologicalReaction direction="left-to-right" evidence="10">
        <dbReference type="Rhea" id="RHEA:53169"/>
    </physiologicalReaction>
</comment>
<accession>A0AAD9JVQ8</accession>
<protein>
    <recommendedName>
        <fullName evidence="13">GP-PDE domain-containing protein</fullName>
    </recommendedName>
</protein>
<proteinExistence type="inferred from homology"/>
<keyword evidence="6" id="KW-0443">Lipid metabolism</keyword>
<comment type="subcellular location">
    <subcellularLocation>
        <location evidence="1">Membrane</location>
    </subcellularLocation>
</comment>
<keyword evidence="5" id="KW-1133">Transmembrane helix</keyword>
<comment type="catalytic activity">
    <reaction evidence="12">
        <text>N,1-di-(9Z-octadecenoyl)-sn-glycero-3-phosphoethanolamine + H2O = N-(9Z-octadecenoyl) ethanolamine + 1-(9Z-octadecenoyl)-sn-glycero-3-phosphate + H(+)</text>
        <dbReference type="Rhea" id="RHEA:56460"/>
        <dbReference type="ChEBI" id="CHEBI:15377"/>
        <dbReference type="ChEBI" id="CHEBI:15378"/>
        <dbReference type="ChEBI" id="CHEBI:71466"/>
        <dbReference type="ChEBI" id="CHEBI:74544"/>
        <dbReference type="ChEBI" id="CHEBI:85222"/>
    </reaction>
    <physiologicalReaction direction="left-to-right" evidence="12">
        <dbReference type="Rhea" id="RHEA:56461"/>
    </physiologicalReaction>
</comment>
<keyword evidence="15" id="KW-1185">Reference proteome</keyword>
<dbReference type="InterPro" id="IPR017946">
    <property type="entry name" value="PLC-like_Pdiesterase_TIM-brl"/>
</dbReference>
<dbReference type="PANTHER" id="PTHR42758:SF2">
    <property type="entry name" value="PHOSPHATIDYLGLYCEROL PHOSPHOLIPASE C"/>
    <property type="match status" value="1"/>
</dbReference>
<evidence type="ECO:0000256" key="8">
    <source>
        <dbReference type="ARBA" id="ARBA00036083"/>
    </source>
</evidence>
<keyword evidence="7" id="KW-0472">Membrane</keyword>
<dbReference type="InterPro" id="IPR052271">
    <property type="entry name" value="GDPD-Related"/>
</dbReference>
<evidence type="ECO:0000256" key="4">
    <source>
        <dbReference type="ARBA" id="ARBA00022801"/>
    </source>
</evidence>
<dbReference type="GO" id="GO:0005789">
    <property type="term" value="C:endoplasmic reticulum membrane"/>
    <property type="evidence" value="ECO:0007669"/>
    <property type="project" value="TreeGrafter"/>
</dbReference>
<evidence type="ECO:0000256" key="2">
    <source>
        <dbReference type="ARBA" id="ARBA00007277"/>
    </source>
</evidence>
<evidence type="ECO:0000256" key="12">
    <source>
        <dbReference type="ARBA" id="ARBA00048947"/>
    </source>
</evidence>
<dbReference type="EMBL" id="JAODUO010001708">
    <property type="protein sequence ID" value="KAK2159560.1"/>
    <property type="molecule type" value="Genomic_DNA"/>
</dbReference>
<dbReference type="GO" id="GO:0004622">
    <property type="term" value="F:phosphatidylcholine lysophospholipase activity"/>
    <property type="evidence" value="ECO:0007669"/>
    <property type="project" value="TreeGrafter"/>
</dbReference>
<evidence type="ECO:0000256" key="10">
    <source>
        <dbReference type="ARBA" id="ARBA00047538"/>
    </source>
</evidence>
<dbReference type="GO" id="GO:0046475">
    <property type="term" value="P:glycerophospholipid catabolic process"/>
    <property type="evidence" value="ECO:0007669"/>
    <property type="project" value="TreeGrafter"/>
</dbReference>
<dbReference type="Pfam" id="PF03009">
    <property type="entry name" value="GDPD"/>
    <property type="match status" value="1"/>
</dbReference>
<evidence type="ECO:0000256" key="1">
    <source>
        <dbReference type="ARBA" id="ARBA00004370"/>
    </source>
</evidence>
<name>A0AAD9JVQ8_RIDPI</name>
<keyword evidence="3" id="KW-0812">Transmembrane</keyword>
<reference evidence="14" key="1">
    <citation type="journal article" date="2023" name="Mol. Biol. Evol.">
        <title>Third-Generation Sequencing Reveals the Adaptive Role of the Epigenome in Three Deep-Sea Polychaetes.</title>
        <authorList>
            <person name="Perez M."/>
            <person name="Aroh O."/>
            <person name="Sun Y."/>
            <person name="Lan Y."/>
            <person name="Juniper S.K."/>
            <person name="Young C.R."/>
            <person name="Angers B."/>
            <person name="Qian P.Y."/>
        </authorList>
    </citation>
    <scope>NUCLEOTIDE SEQUENCE</scope>
    <source>
        <strain evidence="14">R07B-5</strain>
    </source>
</reference>
<comment type="catalytic activity">
    <reaction evidence="11">
        <text>1-O-(1Z-octadecenyl)-sn-glycero-3-phospho-N-hexadecanoyl-ethanolamine + H2O = 1-O-(1Z-octadecenyl)-sn-glycero-3-phosphate + N-hexadecanoylethanolamine + H(+)</text>
        <dbReference type="Rhea" id="RHEA:53184"/>
        <dbReference type="ChEBI" id="CHEBI:15377"/>
        <dbReference type="ChEBI" id="CHEBI:15378"/>
        <dbReference type="ChEBI" id="CHEBI:71464"/>
        <dbReference type="ChEBI" id="CHEBI:137009"/>
        <dbReference type="ChEBI" id="CHEBI:137017"/>
    </reaction>
    <physiologicalReaction direction="left-to-right" evidence="11">
        <dbReference type="Rhea" id="RHEA:53185"/>
    </physiologicalReaction>
</comment>
<comment type="similarity">
    <text evidence="2">Belongs to the glycerophosphoryl diester phosphodiesterase family.</text>
</comment>
<dbReference type="GO" id="GO:0008081">
    <property type="term" value="F:phosphoric diester hydrolase activity"/>
    <property type="evidence" value="ECO:0007669"/>
    <property type="project" value="InterPro"/>
</dbReference>
<evidence type="ECO:0000313" key="14">
    <source>
        <dbReference type="EMBL" id="KAK2159560.1"/>
    </source>
</evidence>
<dbReference type="Gene3D" id="3.20.20.190">
    <property type="entry name" value="Phosphatidylinositol (PI) phosphodiesterase"/>
    <property type="match status" value="1"/>
</dbReference>
<gene>
    <name evidence="14" type="ORF">NP493_1707g00001</name>
</gene>
<dbReference type="PANTHER" id="PTHR42758">
    <property type="entry name" value="PHOSPHATIDYLGLYCEROL PHOSPHOLIPASE C"/>
    <property type="match status" value="1"/>
</dbReference>
<evidence type="ECO:0000256" key="7">
    <source>
        <dbReference type="ARBA" id="ARBA00023136"/>
    </source>
</evidence>
<evidence type="ECO:0000259" key="13">
    <source>
        <dbReference type="PROSITE" id="PS51704"/>
    </source>
</evidence>
<dbReference type="PROSITE" id="PS51704">
    <property type="entry name" value="GP_PDE"/>
    <property type="match status" value="1"/>
</dbReference>
<dbReference type="Proteomes" id="UP001209878">
    <property type="component" value="Unassembled WGS sequence"/>
</dbReference>
<dbReference type="AlphaFoldDB" id="A0AAD9JVQ8"/>
<dbReference type="SUPFAM" id="SSF51695">
    <property type="entry name" value="PLC-like phosphodiesterases"/>
    <property type="match status" value="1"/>
</dbReference>
<comment type="caution">
    <text evidence="14">The sequence shown here is derived from an EMBL/GenBank/DDBJ whole genome shotgun (WGS) entry which is preliminary data.</text>
</comment>
<dbReference type="InterPro" id="IPR030395">
    <property type="entry name" value="GP_PDE_dom"/>
</dbReference>
<evidence type="ECO:0000256" key="6">
    <source>
        <dbReference type="ARBA" id="ARBA00023098"/>
    </source>
</evidence>
<keyword evidence="4" id="KW-0378">Hydrolase</keyword>
<evidence type="ECO:0000256" key="11">
    <source>
        <dbReference type="ARBA" id="ARBA00048580"/>
    </source>
</evidence>
<evidence type="ECO:0000313" key="15">
    <source>
        <dbReference type="Proteomes" id="UP001209878"/>
    </source>
</evidence>
<evidence type="ECO:0000256" key="9">
    <source>
        <dbReference type="ARBA" id="ARBA00047392"/>
    </source>
</evidence>
<evidence type="ECO:0000256" key="5">
    <source>
        <dbReference type="ARBA" id="ARBA00022989"/>
    </source>
</evidence>
<comment type="catalytic activity">
    <reaction evidence="8">
        <text>1-O-hexadecyl-sn-glycero-3-phosphocholine + H2O = 1-O-hexadecyl-sn-glycero-3-phosphate + choline + H(+)</text>
        <dbReference type="Rhea" id="RHEA:41143"/>
        <dbReference type="ChEBI" id="CHEBI:15354"/>
        <dbReference type="ChEBI" id="CHEBI:15377"/>
        <dbReference type="ChEBI" id="CHEBI:15378"/>
        <dbReference type="ChEBI" id="CHEBI:64496"/>
        <dbReference type="ChEBI" id="CHEBI:77580"/>
    </reaction>
    <physiologicalReaction direction="left-to-right" evidence="8">
        <dbReference type="Rhea" id="RHEA:41144"/>
    </physiologicalReaction>
</comment>
<sequence>MSSGNACSVGTDMLELDCHITKDGHVVVSHDNDLQRTTGHQLLISQTLYKDLPLLKSSLRPEFACGVISSEIIVSFDRCLL</sequence>
<feature type="domain" description="GP-PDE" evidence="13">
    <location>
        <begin position="1"/>
        <end position="81"/>
    </location>
</feature>
<comment type="catalytic activity">
    <reaction evidence="9">
        <text>N-(5Z,8Z,11Z,14Z-eicosatetraenoyl)-1-(9Z-octadecenoyl)-sn-glycero-3-phosphoethanolamine + H2O = N-(5Z,8Z,11Z,14Z-eicosatetraenoyl)-ethanolamine + 1-(9Z-octadecenoyl)-sn-glycero-3-phosphate + H(+)</text>
        <dbReference type="Rhea" id="RHEA:45544"/>
        <dbReference type="ChEBI" id="CHEBI:2700"/>
        <dbReference type="ChEBI" id="CHEBI:15377"/>
        <dbReference type="ChEBI" id="CHEBI:15378"/>
        <dbReference type="ChEBI" id="CHEBI:74544"/>
        <dbReference type="ChEBI" id="CHEBI:85223"/>
    </reaction>
    <physiologicalReaction direction="left-to-right" evidence="9">
        <dbReference type="Rhea" id="RHEA:45545"/>
    </physiologicalReaction>
</comment>
<organism evidence="14 15">
    <name type="scientific">Ridgeia piscesae</name>
    <name type="common">Tubeworm</name>
    <dbReference type="NCBI Taxonomy" id="27915"/>
    <lineage>
        <taxon>Eukaryota</taxon>
        <taxon>Metazoa</taxon>
        <taxon>Spiralia</taxon>
        <taxon>Lophotrochozoa</taxon>
        <taxon>Annelida</taxon>
        <taxon>Polychaeta</taxon>
        <taxon>Sedentaria</taxon>
        <taxon>Canalipalpata</taxon>
        <taxon>Sabellida</taxon>
        <taxon>Siboglinidae</taxon>
        <taxon>Ridgeia</taxon>
    </lineage>
</organism>
<evidence type="ECO:0000256" key="3">
    <source>
        <dbReference type="ARBA" id="ARBA00022692"/>
    </source>
</evidence>